<comment type="caution">
    <text evidence="1">The sequence shown here is derived from an EMBL/GenBank/DDBJ whole genome shotgun (WGS) entry which is preliminary data.</text>
</comment>
<dbReference type="AlphaFoldDB" id="R0ECI5"/>
<gene>
    <name evidence="1" type="ORF">OR214_00630</name>
</gene>
<accession>R0ECI5</accession>
<name>R0ECI5_RALPI</name>
<evidence type="ECO:0000313" key="1">
    <source>
        <dbReference type="EMBL" id="ENZ79062.1"/>
    </source>
</evidence>
<sequence length="155" mass="18161">MKFNDRQDDRWYPNAWSVLMAGDVARLKSWLKTHVGIEVKVYTKTVRPPQQFKRDLKVRQIRLYGYADKRLRDYEEDHLVALEIGGSPDSAKNLWPQPRHVIGNWGSLAKEKLENRLHTLVCHRKIPLAQAQWETAHDWIAAYKRYVGSKGPVSR</sequence>
<proteinExistence type="predicted"/>
<dbReference type="EMBL" id="APMQ01000002">
    <property type="protein sequence ID" value="ENZ79062.1"/>
    <property type="molecule type" value="Genomic_DNA"/>
</dbReference>
<evidence type="ECO:0000313" key="2">
    <source>
        <dbReference type="Proteomes" id="UP000013280"/>
    </source>
</evidence>
<dbReference type="RefSeq" id="WP_004627189.1">
    <property type="nucleotide sequence ID" value="NZ_APMQ01000002.1"/>
</dbReference>
<dbReference type="PATRIC" id="fig|1264675.3.peg.628"/>
<protein>
    <submittedName>
        <fullName evidence="1">Uncharacterized protein</fullName>
    </submittedName>
</protein>
<dbReference type="Proteomes" id="UP000013280">
    <property type="component" value="Unassembled WGS sequence"/>
</dbReference>
<reference evidence="1 2" key="1">
    <citation type="journal article" date="2013" name="Genome Announc.">
        <title>Draft Genome Sequence for Ralstonia sp. Strain OR214, a Bacterium with Potential for Bioremediation.</title>
        <authorList>
            <person name="Utturkar S.M."/>
            <person name="Bollmann A."/>
            <person name="Brzoska R.M."/>
            <person name="Klingeman D.M."/>
            <person name="Epstein S.E."/>
            <person name="Palumbo A.V."/>
            <person name="Brown S.D."/>
        </authorList>
    </citation>
    <scope>NUCLEOTIDE SEQUENCE [LARGE SCALE GENOMIC DNA]</scope>
    <source>
        <strain evidence="1 2">OR214</strain>
    </source>
</reference>
<organism evidence="1 2">
    <name type="scientific">Ralstonia pickettii OR214</name>
    <dbReference type="NCBI Taxonomy" id="1264675"/>
    <lineage>
        <taxon>Bacteria</taxon>
        <taxon>Pseudomonadati</taxon>
        <taxon>Pseudomonadota</taxon>
        <taxon>Betaproteobacteria</taxon>
        <taxon>Burkholderiales</taxon>
        <taxon>Burkholderiaceae</taxon>
        <taxon>Ralstonia</taxon>
    </lineage>
</organism>